<evidence type="ECO:0000256" key="1">
    <source>
        <dbReference type="SAM" id="MobiDB-lite"/>
    </source>
</evidence>
<accession>A0AA39KLB6</accession>
<keyword evidence="3" id="KW-1185">Reference proteome</keyword>
<evidence type="ECO:0000313" key="2">
    <source>
        <dbReference type="EMBL" id="KAK0165700.1"/>
    </source>
</evidence>
<name>A0AA39KLB6_9HYME</name>
<feature type="compositionally biased region" description="Polar residues" evidence="1">
    <location>
        <begin position="91"/>
        <end position="124"/>
    </location>
</feature>
<evidence type="ECO:0000313" key="3">
    <source>
        <dbReference type="Proteomes" id="UP001168990"/>
    </source>
</evidence>
<organism evidence="2 3">
    <name type="scientific">Microctonus aethiopoides</name>
    <dbReference type="NCBI Taxonomy" id="144406"/>
    <lineage>
        <taxon>Eukaryota</taxon>
        <taxon>Metazoa</taxon>
        <taxon>Ecdysozoa</taxon>
        <taxon>Arthropoda</taxon>
        <taxon>Hexapoda</taxon>
        <taxon>Insecta</taxon>
        <taxon>Pterygota</taxon>
        <taxon>Neoptera</taxon>
        <taxon>Endopterygota</taxon>
        <taxon>Hymenoptera</taxon>
        <taxon>Apocrita</taxon>
        <taxon>Ichneumonoidea</taxon>
        <taxon>Braconidae</taxon>
        <taxon>Euphorinae</taxon>
        <taxon>Microctonus</taxon>
    </lineage>
</organism>
<feature type="region of interest" description="Disordered" evidence="1">
    <location>
        <begin position="55"/>
        <end position="124"/>
    </location>
</feature>
<reference evidence="2" key="1">
    <citation type="journal article" date="2023" name="bioRxiv">
        <title>Scaffold-level genome assemblies of two parasitoid biocontrol wasps reveal the parthenogenesis mechanism and an associated novel virus.</title>
        <authorList>
            <person name="Inwood S."/>
            <person name="Skelly J."/>
            <person name="Guhlin J."/>
            <person name="Harrop T."/>
            <person name="Goldson S."/>
            <person name="Dearden P."/>
        </authorList>
    </citation>
    <scope>NUCLEOTIDE SEQUENCE</scope>
    <source>
        <strain evidence="2">Irish</strain>
        <tissue evidence="2">Whole body</tissue>
    </source>
</reference>
<dbReference type="EMBL" id="JAQQBS010001422">
    <property type="protein sequence ID" value="KAK0165700.1"/>
    <property type="molecule type" value="Genomic_DNA"/>
</dbReference>
<dbReference type="AlphaFoldDB" id="A0AA39KLB6"/>
<sequence>MAEATRAANMTKRKIDTDTAQEKNTYKQQKYNRTRLPNVEKLEASYYNKMLKEIGITKPKVNAPTPNLNQKRRKDNNAGSSTSSDKEVNKNQKQSDNQNITEIESQLQETTKSNYTSTESLTNI</sequence>
<proteinExistence type="predicted"/>
<gene>
    <name evidence="2" type="ORF">PV328_004199</name>
</gene>
<reference evidence="2" key="2">
    <citation type="submission" date="2023-03" db="EMBL/GenBank/DDBJ databases">
        <authorList>
            <person name="Inwood S.N."/>
            <person name="Skelly J.G."/>
            <person name="Guhlin J."/>
            <person name="Harrop T.W.R."/>
            <person name="Goldson S.G."/>
            <person name="Dearden P.K."/>
        </authorList>
    </citation>
    <scope>NUCLEOTIDE SEQUENCE</scope>
    <source>
        <strain evidence="2">Irish</strain>
        <tissue evidence="2">Whole body</tissue>
    </source>
</reference>
<protein>
    <submittedName>
        <fullName evidence="2">Uncharacterized protein</fullName>
    </submittedName>
</protein>
<feature type="compositionally biased region" description="Basic and acidic residues" evidence="1">
    <location>
        <begin position="13"/>
        <end position="25"/>
    </location>
</feature>
<dbReference type="Proteomes" id="UP001168990">
    <property type="component" value="Unassembled WGS sequence"/>
</dbReference>
<feature type="region of interest" description="Disordered" evidence="1">
    <location>
        <begin position="1"/>
        <end position="34"/>
    </location>
</feature>
<comment type="caution">
    <text evidence="2">The sequence shown here is derived from an EMBL/GenBank/DDBJ whole genome shotgun (WGS) entry which is preliminary data.</text>
</comment>